<comment type="caution">
    <text evidence="1">The sequence shown here is derived from an EMBL/GenBank/DDBJ whole genome shotgun (WGS) entry which is preliminary data.</text>
</comment>
<evidence type="ECO:0000313" key="1">
    <source>
        <dbReference type="EMBL" id="KAK3516121.1"/>
    </source>
</evidence>
<dbReference type="EMBL" id="JAUCMX010000019">
    <property type="protein sequence ID" value="KAK3516121.1"/>
    <property type="molecule type" value="Genomic_DNA"/>
</dbReference>
<organism evidence="1 2">
    <name type="scientific">Hemibagrus guttatus</name>
    <dbReference type="NCBI Taxonomy" id="175788"/>
    <lineage>
        <taxon>Eukaryota</taxon>
        <taxon>Metazoa</taxon>
        <taxon>Chordata</taxon>
        <taxon>Craniata</taxon>
        <taxon>Vertebrata</taxon>
        <taxon>Euteleostomi</taxon>
        <taxon>Actinopterygii</taxon>
        <taxon>Neopterygii</taxon>
        <taxon>Teleostei</taxon>
        <taxon>Ostariophysi</taxon>
        <taxon>Siluriformes</taxon>
        <taxon>Bagridae</taxon>
        <taxon>Hemibagrus</taxon>
    </lineage>
</organism>
<protein>
    <submittedName>
        <fullName evidence="1">Uncharacterized protein</fullName>
    </submittedName>
</protein>
<reference evidence="1" key="1">
    <citation type="submission" date="2023-06" db="EMBL/GenBank/DDBJ databases">
        <title>Male Hemibagrus guttatus genome.</title>
        <authorList>
            <person name="Bian C."/>
        </authorList>
    </citation>
    <scope>NUCLEOTIDE SEQUENCE</scope>
    <source>
        <strain evidence="1">Male_cb2023</strain>
        <tissue evidence="1">Muscle</tissue>
    </source>
</reference>
<sequence>MCVLADDFLTSICFYLSGVFSTTNTTRALLWKADVENLWIELVVFNYIHLALNVGIGGSVVGFSPTMQKAQVDVLEAGKMGKCKDLGTFDKGQIVMTRPLDQSFSKTAALVGCSRSAVSRFSRLGRAWESGLLRFLSPVDRVESSRLDSNHAKYGNRTITHEFKELLKTVAIQMAAHLAKA</sequence>
<name>A0AAE0USX7_9TELE</name>
<gene>
    <name evidence="1" type="ORF">QTP70_005377</name>
</gene>
<proteinExistence type="predicted"/>
<accession>A0AAE0USX7</accession>
<keyword evidence="2" id="KW-1185">Reference proteome</keyword>
<dbReference type="AlphaFoldDB" id="A0AAE0USX7"/>
<dbReference type="Proteomes" id="UP001274896">
    <property type="component" value="Unassembled WGS sequence"/>
</dbReference>
<evidence type="ECO:0000313" key="2">
    <source>
        <dbReference type="Proteomes" id="UP001274896"/>
    </source>
</evidence>